<proteinExistence type="predicted"/>
<reference evidence="1" key="2">
    <citation type="submission" date="2021-03" db="UniProtKB">
        <authorList>
            <consortium name="EnsemblPlants"/>
        </authorList>
    </citation>
    <scope>IDENTIFICATION</scope>
</reference>
<dbReference type="EMBL" id="UZAU01000290">
    <property type="status" value="NOT_ANNOTATED_CDS"/>
    <property type="molecule type" value="Genomic_DNA"/>
</dbReference>
<dbReference type="Proteomes" id="UP000596661">
    <property type="component" value="Chromosome 3"/>
</dbReference>
<name>A0A803P4J6_CANSA</name>
<accession>A0A803P4J6</accession>
<reference evidence="1" key="1">
    <citation type="submission" date="2018-11" db="EMBL/GenBank/DDBJ databases">
        <authorList>
            <person name="Grassa J C."/>
        </authorList>
    </citation>
    <scope>NUCLEOTIDE SEQUENCE [LARGE SCALE GENOMIC DNA]</scope>
</reference>
<protein>
    <submittedName>
        <fullName evidence="1">Uncharacterized protein</fullName>
    </submittedName>
</protein>
<dbReference type="EnsemblPlants" id="evm.model.03.1247">
    <property type="protein sequence ID" value="cds.evm.model.03.1247"/>
    <property type="gene ID" value="evm.TU.03.1247"/>
</dbReference>
<evidence type="ECO:0000313" key="1">
    <source>
        <dbReference type="EnsemblPlants" id="cds.evm.model.03.1247"/>
    </source>
</evidence>
<evidence type="ECO:0000313" key="2">
    <source>
        <dbReference type="Proteomes" id="UP000596661"/>
    </source>
</evidence>
<organism evidence="1 2">
    <name type="scientific">Cannabis sativa</name>
    <name type="common">Hemp</name>
    <name type="synonym">Marijuana</name>
    <dbReference type="NCBI Taxonomy" id="3483"/>
    <lineage>
        <taxon>Eukaryota</taxon>
        <taxon>Viridiplantae</taxon>
        <taxon>Streptophyta</taxon>
        <taxon>Embryophyta</taxon>
        <taxon>Tracheophyta</taxon>
        <taxon>Spermatophyta</taxon>
        <taxon>Magnoliopsida</taxon>
        <taxon>eudicotyledons</taxon>
        <taxon>Gunneridae</taxon>
        <taxon>Pentapetalae</taxon>
        <taxon>rosids</taxon>
        <taxon>fabids</taxon>
        <taxon>Rosales</taxon>
        <taxon>Cannabaceae</taxon>
        <taxon>Cannabis</taxon>
    </lineage>
</organism>
<dbReference type="Gramene" id="evm.model.03.1247">
    <property type="protein sequence ID" value="cds.evm.model.03.1247"/>
    <property type="gene ID" value="evm.TU.03.1247"/>
</dbReference>
<keyword evidence="2" id="KW-1185">Reference proteome</keyword>
<sequence>MPDSDVHVTTTTGISMSTIDVVNLAILASITNLATKAGNDGINISVDLNNWPLPPREDPPQFPPTEGRILRRHHLRTTIWFRPWYYVGKTRVGIGESTVGEPHVDLGEDLELARVREAVFQVGVNEEPGAANCDILA</sequence>
<dbReference type="AlphaFoldDB" id="A0A803P4J6"/>